<dbReference type="InterPro" id="IPR010129">
    <property type="entry name" value="T1SS_HlyD"/>
</dbReference>
<evidence type="ECO:0000259" key="11">
    <source>
        <dbReference type="Pfam" id="PF25994"/>
    </source>
</evidence>
<dbReference type="Gene3D" id="2.40.30.170">
    <property type="match status" value="1"/>
</dbReference>
<organism evidence="13 14">
    <name type="scientific">Microvirga vignae</name>
    <dbReference type="NCBI Taxonomy" id="1225564"/>
    <lineage>
        <taxon>Bacteria</taxon>
        <taxon>Pseudomonadati</taxon>
        <taxon>Pseudomonadota</taxon>
        <taxon>Alphaproteobacteria</taxon>
        <taxon>Hyphomicrobiales</taxon>
        <taxon>Methylobacteriaceae</taxon>
        <taxon>Microvirga</taxon>
    </lineage>
</organism>
<dbReference type="Proteomes" id="UP000035489">
    <property type="component" value="Unassembled WGS sequence"/>
</dbReference>
<feature type="domain" description="AprE-like long alpha-helical hairpin" evidence="11">
    <location>
        <begin position="92"/>
        <end position="280"/>
    </location>
</feature>
<dbReference type="EMBL" id="LCYG01000020">
    <property type="protein sequence ID" value="KLK93522.1"/>
    <property type="molecule type" value="Genomic_DNA"/>
</dbReference>
<feature type="coiled-coil region" evidence="10">
    <location>
        <begin position="152"/>
        <end position="200"/>
    </location>
</feature>
<evidence type="ECO:0000259" key="12">
    <source>
        <dbReference type="Pfam" id="PF26002"/>
    </source>
</evidence>
<dbReference type="AlphaFoldDB" id="A0A0H1RLL0"/>
<dbReference type="NCBIfam" id="TIGR01843">
    <property type="entry name" value="type_I_hlyD"/>
    <property type="match status" value="1"/>
</dbReference>
<evidence type="ECO:0000256" key="1">
    <source>
        <dbReference type="ARBA" id="ARBA00004377"/>
    </source>
</evidence>
<keyword evidence="6" id="KW-0812">Transmembrane</keyword>
<keyword evidence="4 9" id="KW-1003">Cell membrane</keyword>
<comment type="subcellular location">
    <subcellularLocation>
        <location evidence="1 9">Cell inner membrane</location>
        <topology evidence="1 9">Single-pass membrane protein</topology>
    </subcellularLocation>
</comment>
<dbReference type="PANTHER" id="PTHR30386">
    <property type="entry name" value="MEMBRANE FUSION SUBUNIT OF EMRAB-TOLC MULTIDRUG EFFLUX PUMP"/>
    <property type="match status" value="1"/>
</dbReference>
<dbReference type="InterPro" id="IPR058781">
    <property type="entry name" value="HH_AprE-like"/>
</dbReference>
<keyword evidence="5 9" id="KW-0997">Cell inner membrane</keyword>
<dbReference type="InterPro" id="IPR058982">
    <property type="entry name" value="Beta-barrel_AprE"/>
</dbReference>
<evidence type="ECO:0000313" key="13">
    <source>
        <dbReference type="EMBL" id="KLK93522.1"/>
    </source>
</evidence>
<evidence type="ECO:0000256" key="5">
    <source>
        <dbReference type="ARBA" id="ARBA00022519"/>
    </source>
</evidence>
<comment type="caution">
    <text evidence="13">The sequence shown here is derived from an EMBL/GenBank/DDBJ whole genome shotgun (WGS) entry which is preliminary data.</text>
</comment>
<dbReference type="PATRIC" id="fig|1225564.3.peg.2375"/>
<evidence type="ECO:0000313" key="14">
    <source>
        <dbReference type="Proteomes" id="UP000035489"/>
    </source>
</evidence>
<evidence type="ECO:0000256" key="2">
    <source>
        <dbReference type="ARBA" id="ARBA00009477"/>
    </source>
</evidence>
<reference evidence="13 14" key="1">
    <citation type="submission" date="2015-05" db="EMBL/GenBank/DDBJ databases">
        <title>Draft genome sequence of Microvirga vignae strain BR3299, a novel nitrogen fixing bacteria isolated from Brazil semi-aired region.</title>
        <authorList>
            <person name="Zilli J.E."/>
            <person name="Passos S.R."/>
            <person name="Leite J."/>
            <person name="Baldani J.I."/>
            <person name="Xavier G.R."/>
            <person name="Rumjaneck N.G."/>
            <person name="Simoes-Araujo J.L."/>
        </authorList>
    </citation>
    <scope>NUCLEOTIDE SEQUENCE [LARGE SCALE GENOMIC DNA]</scope>
    <source>
        <strain evidence="13 14">BR3299</strain>
    </source>
</reference>
<feature type="domain" description="AprE-like beta-barrel" evidence="12">
    <location>
        <begin position="323"/>
        <end position="413"/>
    </location>
</feature>
<evidence type="ECO:0000256" key="3">
    <source>
        <dbReference type="ARBA" id="ARBA00022448"/>
    </source>
</evidence>
<keyword evidence="14" id="KW-1185">Reference proteome</keyword>
<accession>A0A0H1RLL0</accession>
<evidence type="ECO:0000256" key="10">
    <source>
        <dbReference type="SAM" id="Coils"/>
    </source>
</evidence>
<comment type="similarity">
    <text evidence="2 9">Belongs to the membrane fusion protein (MFP) (TC 8.A.1) family.</text>
</comment>
<keyword evidence="8" id="KW-0472">Membrane</keyword>
<keyword evidence="10" id="KW-0175">Coiled coil</keyword>
<dbReference type="GO" id="GO:0005886">
    <property type="term" value="C:plasma membrane"/>
    <property type="evidence" value="ECO:0007669"/>
    <property type="project" value="UniProtKB-SubCell"/>
</dbReference>
<name>A0A0H1RLL0_9HYPH</name>
<dbReference type="Pfam" id="PF25994">
    <property type="entry name" value="HH_AprE"/>
    <property type="match status" value="1"/>
</dbReference>
<dbReference type="Pfam" id="PF26002">
    <property type="entry name" value="Beta-barrel_AprE"/>
    <property type="match status" value="1"/>
</dbReference>
<dbReference type="STRING" id="1225564.AA309_08825"/>
<protein>
    <recommendedName>
        <fullName evidence="9">Membrane fusion protein (MFP) family protein</fullName>
    </recommendedName>
</protein>
<gene>
    <name evidence="13" type="ORF">AA309_08825</name>
</gene>
<proteinExistence type="inferred from homology"/>
<sequence length="436" mass="48236">MTNDRADLRHGLRGPTRAGCVLTAAFLLGFGLCGSVVPIAAGASAPAIISPDGSRKTIQHLEGGIVEALRVRDGDTVSVGQPLVILSSIQPRATYETLLEQQRTLLVTRARLLAERAGQDELEVPSELRDSVNDSGFHKILEGQRQLLKTRHAMHRSRVRVLRQRIEQYQEQILGLQAQVQSATRQFELLNEEVEGKEQLQRKGILPKPELLRVQRMQAEILGRKGEYTGNISRVRQQIGETELQIAAFEAERADQITAQLDQARVELATNGERLLASKDILNRTTIRSPVAGKVVGLRVKTEGGVVQKGEPIMDIVPSDDMLLIDARIAPNDIDVVHVGLPAQVHLLAYANRTAPRISGVVKSVSADRLIDESTHQPYYLARVEVDREEVRRNDPSIELVPGMPAEVLIVTGEQTLVQYLIKPFADALRRSLREV</sequence>
<evidence type="ECO:0000256" key="8">
    <source>
        <dbReference type="ARBA" id="ARBA00023136"/>
    </source>
</evidence>
<dbReference type="PRINTS" id="PR01490">
    <property type="entry name" value="RTXTOXIND"/>
</dbReference>
<keyword evidence="7" id="KW-1133">Transmembrane helix</keyword>
<dbReference type="GO" id="GO:0015031">
    <property type="term" value="P:protein transport"/>
    <property type="evidence" value="ECO:0007669"/>
    <property type="project" value="InterPro"/>
</dbReference>
<keyword evidence="3 9" id="KW-0813">Transport</keyword>
<evidence type="ECO:0000256" key="6">
    <source>
        <dbReference type="ARBA" id="ARBA00022692"/>
    </source>
</evidence>
<dbReference type="InterPro" id="IPR050739">
    <property type="entry name" value="MFP"/>
</dbReference>
<dbReference type="PANTHER" id="PTHR30386:SF17">
    <property type="entry name" value="ALKALINE PROTEASE SECRETION PROTEIN APRE"/>
    <property type="match status" value="1"/>
</dbReference>
<evidence type="ECO:0000256" key="7">
    <source>
        <dbReference type="ARBA" id="ARBA00022989"/>
    </source>
</evidence>
<evidence type="ECO:0000256" key="9">
    <source>
        <dbReference type="RuleBase" id="RU365093"/>
    </source>
</evidence>
<evidence type="ECO:0000256" key="4">
    <source>
        <dbReference type="ARBA" id="ARBA00022475"/>
    </source>
</evidence>